<accession>A0A1M5HAC2</accession>
<dbReference type="Proteomes" id="UP000183945">
    <property type="component" value="Unassembled WGS sequence"/>
</dbReference>
<proteinExistence type="predicted"/>
<protein>
    <submittedName>
        <fullName evidence="2">VanZ like family protein</fullName>
    </submittedName>
</protein>
<feature type="transmembrane region" description="Helical" evidence="1">
    <location>
        <begin position="110"/>
        <end position="127"/>
    </location>
</feature>
<reference evidence="3" key="1">
    <citation type="submission" date="2016-11" db="EMBL/GenBank/DDBJ databases">
        <authorList>
            <person name="Varghese N."/>
            <person name="Submissions S."/>
        </authorList>
    </citation>
    <scope>NUCLEOTIDE SEQUENCE [LARGE SCALE GENOMIC DNA]</scope>
    <source>
        <strain evidence="3">DSM 24579</strain>
    </source>
</reference>
<keyword evidence="3" id="KW-1185">Reference proteome</keyword>
<dbReference type="PANTHER" id="PTHR28008">
    <property type="entry name" value="DOMAIN PROTEIN, PUTATIVE (AFU_ORTHOLOGUE AFUA_3G10980)-RELATED"/>
    <property type="match status" value="1"/>
</dbReference>
<evidence type="ECO:0000313" key="2">
    <source>
        <dbReference type="EMBL" id="SHG12925.1"/>
    </source>
</evidence>
<feature type="transmembrane region" description="Helical" evidence="1">
    <location>
        <begin position="78"/>
        <end position="98"/>
    </location>
</feature>
<keyword evidence="1" id="KW-0812">Transmembrane</keyword>
<feature type="transmembrane region" description="Helical" evidence="1">
    <location>
        <begin position="47"/>
        <end position="66"/>
    </location>
</feature>
<sequence>MQKIIKNSWIAKTALGVASIYTIVLVLSSLVQLGKVSVGTFEPTDKLLHLAAYFGFVFLWKIFFILKTPANRGYKSNLFKLAGAAIVFGMLIEVLQGVLTSYREPDWLDALANSAGVLLAVFLFLILEKFFKRLNSKINLIF</sequence>
<dbReference type="PANTHER" id="PTHR28008:SF1">
    <property type="entry name" value="DOMAIN PROTEIN, PUTATIVE (AFU_ORTHOLOGUE AFUA_3G10980)-RELATED"/>
    <property type="match status" value="1"/>
</dbReference>
<keyword evidence="1" id="KW-1133">Transmembrane helix</keyword>
<dbReference type="AlphaFoldDB" id="A0A1M5HAC2"/>
<gene>
    <name evidence="2" type="ORF">SAMN05444483_10558</name>
</gene>
<evidence type="ECO:0000256" key="1">
    <source>
        <dbReference type="SAM" id="Phobius"/>
    </source>
</evidence>
<keyword evidence="1" id="KW-0472">Membrane</keyword>
<dbReference type="EMBL" id="FQVT01000005">
    <property type="protein sequence ID" value="SHG12925.1"/>
    <property type="molecule type" value="Genomic_DNA"/>
</dbReference>
<evidence type="ECO:0000313" key="3">
    <source>
        <dbReference type="Proteomes" id="UP000183945"/>
    </source>
</evidence>
<dbReference type="STRING" id="1073325.SAMN05444483_10558"/>
<dbReference type="RefSeq" id="WP_245812565.1">
    <property type="nucleotide sequence ID" value="NZ_FQVT01000005.1"/>
</dbReference>
<feature type="transmembrane region" description="Helical" evidence="1">
    <location>
        <begin position="9"/>
        <end position="27"/>
    </location>
</feature>
<organism evidence="2 3">
    <name type="scientific">Salegentibacter echinorum</name>
    <dbReference type="NCBI Taxonomy" id="1073325"/>
    <lineage>
        <taxon>Bacteria</taxon>
        <taxon>Pseudomonadati</taxon>
        <taxon>Bacteroidota</taxon>
        <taxon>Flavobacteriia</taxon>
        <taxon>Flavobacteriales</taxon>
        <taxon>Flavobacteriaceae</taxon>
        <taxon>Salegentibacter</taxon>
    </lineage>
</organism>
<name>A0A1M5HAC2_SALEC</name>